<dbReference type="InterPro" id="IPR004089">
    <property type="entry name" value="MCPsignal_dom"/>
</dbReference>
<dbReference type="GO" id="GO:0019825">
    <property type="term" value="F:oxygen binding"/>
    <property type="evidence" value="ECO:0007669"/>
    <property type="project" value="InterPro"/>
</dbReference>
<dbReference type="GO" id="GO:0004888">
    <property type="term" value="F:transmembrane signaling receptor activity"/>
    <property type="evidence" value="ECO:0007669"/>
    <property type="project" value="InterPro"/>
</dbReference>
<dbReference type="RefSeq" id="WP_146938507.1">
    <property type="nucleotide sequence ID" value="NZ_BJXW01000030.1"/>
</dbReference>
<dbReference type="Proteomes" id="UP000321491">
    <property type="component" value="Unassembled WGS sequence"/>
</dbReference>
<dbReference type="Gene3D" id="1.10.287.950">
    <property type="entry name" value="Methyl-accepting chemotaxis protein"/>
    <property type="match status" value="1"/>
</dbReference>
<dbReference type="PRINTS" id="PR00260">
    <property type="entry name" value="CHEMTRNSDUCR"/>
</dbReference>
<evidence type="ECO:0000313" key="5">
    <source>
        <dbReference type="EMBL" id="GEN32146.1"/>
    </source>
</evidence>
<dbReference type="GO" id="GO:0016020">
    <property type="term" value="C:membrane"/>
    <property type="evidence" value="ECO:0007669"/>
    <property type="project" value="InterPro"/>
</dbReference>
<dbReference type="Pfam" id="PF11563">
    <property type="entry name" value="Protoglobin"/>
    <property type="match status" value="1"/>
</dbReference>
<dbReference type="InterPro" id="IPR012292">
    <property type="entry name" value="Globin/Proto"/>
</dbReference>
<dbReference type="InterPro" id="IPR044398">
    <property type="entry name" value="Globin-sensor_dom"/>
</dbReference>
<comment type="similarity">
    <text evidence="2">Belongs to the methyl-accepting chemotaxis (MCP) protein family.</text>
</comment>
<reference evidence="5 6" key="1">
    <citation type="submission" date="2019-07" db="EMBL/GenBank/DDBJ databases">
        <title>Whole genome shotgun sequence of Cerasibacillus quisquiliarum NBRC 102429.</title>
        <authorList>
            <person name="Hosoyama A."/>
            <person name="Uohara A."/>
            <person name="Ohji S."/>
            <person name="Ichikawa N."/>
        </authorList>
    </citation>
    <scope>NUCLEOTIDE SEQUENCE [LARGE SCALE GENOMIC DNA]</scope>
    <source>
        <strain evidence="5 6">NBRC 102429</strain>
    </source>
</reference>
<protein>
    <submittedName>
        <fullName evidence="5">Methyl-accepting chemotaxis protein</fullName>
    </submittedName>
</protein>
<dbReference type="Pfam" id="PF00015">
    <property type="entry name" value="MCPsignal"/>
    <property type="match status" value="1"/>
</dbReference>
<gene>
    <name evidence="5" type="ORF">CQU01_23840</name>
</gene>
<evidence type="ECO:0000256" key="2">
    <source>
        <dbReference type="ARBA" id="ARBA00029447"/>
    </source>
</evidence>
<dbReference type="SMART" id="SM00283">
    <property type="entry name" value="MA"/>
    <property type="match status" value="1"/>
</dbReference>
<keyword evidence="1 3" id="KW-0807">Transducer</keyword>
<feature type="domain" description="Methyl-accepting transducer" evidence="4">
    <location>
        <begin position="205"/>
        <end position="423"/>
    </location>
</feature>
<dbReference type="InterPro" id="IPR009050">
    <property type="entry name" value="Globin-like_sf"/>
</dbReference>
<dbReference type="AlphaFoldDB" id="A0A511UZS0"/>
<dbReference type="CDD" id="cd01068">
    <property type="entry name" value="globin_sensor"/>
    <property type="match status" value="1"/>
</dbReference>
<evidence type="ECO:0000256" key="3">
    <source>
        <dbReference type="PROSITE-ProRule" id="PRU00284"/>
    </source>
</evidence>
<accession>A0A511UZS0</accession>
<comment type="caution">
    <text evidence="5">The sequence shown here is derived from an EMBL/GenBank/DDBJ whole genome shotgun (WGS) entry which is preliminary data.</text>
</comment>
<dbReference type="InterPro" id="IPR004090">
    <property type="entry name" value="Chemotax_Me-accpt_rcpt"/>
</dbReference>
<evidence type="ECO:0000259" key="4">
    <source>
        <dbReference type="PROSITE" id="PS50111"/>
    </source>
</evidence>
<dbReference type="GO" id="GO:0006935">
    <property type="term" value="P:chemotaxis"/>
    <property type="evidence" value="ECO:0007669"/>
    <property type="project" value="InterPro"/>
</dbReference>
<dbReference type="GO" id="GO:0020037">
    <property type="term" value="F:heme binding"/>
    <property type="evidence" value="ECO:0007669"/>
    <property type="project" value="InterPro"/>
</dbReference>
<dbReference type="EMBL" id="BJXW01000030">
    <property type="protein sequence ID" value="GEN32146.1"/>
    <property type="molecule type" value="Genomic_DNA"/>
</dbReference>
<dbReference type="Gene3D" id="1.10.490.10">
    <property type="entry name" value="Globins"/>
    <property type="match status" value="1"/>
</dbReference>
<dbReference type="SUPFAM" id="SSF46458">
    <property type="entry name" value="Globin-like"/>
    <property type="match status" value="1"/>
</dbReference>
<evidence type="ECO:0000256" key="1">
    <source>
        <dbReference type="ARBA" id="ARBA00023224"/>
    </source>
</evidence>
<dbReference type="OrthoDB" id="266313at2"/>
<dbReference type="PANTHER" id="PTHR32089">
    <property type="entry name" value="METHYL-ACCEPTING CHEMOTAXIS PROTEIN MCPB"/>
    <property type="match status" value="1"/>
</dbReference>
<dbReference type="PROSITE" id="PS50111">
    <property type="entry name" value="CHEMOTAXIS_TRANSDUC_2"/>
    <property type="match status" value="1"/>
</dbReference>
<organism evidence="5 6">
    <name type="scientific">Cerasibacillus quisquiliarum</name>
    <dbReference type="NCBI Taxonomy" id="227865"/>
    <lineage>
        <taxon>Bacteria</taxon>
        <taxon>Bacillati</taxon>
        <taxon>Bacillota</taxon>
        <taxon>Bacilli</taxon>
        <taxon>Bacillales</taxon>
        <taxon>Bacillaceae</taxon>
        <taxon>Cerasibacillus</taxon>
    </lineage>
</organism>
<sequence>MFSLLKVREKNNLQETSLLALSQKAFSHIQIPNDSELAMQLQMVSLTREDFAIAKALKPYVEKEIQGIIDDFYNNLEHNPALINIINEHSSIERLKKTLKRHIVEMFSGTMNEQFLHKRKQIAMIHVNIGLTQKWYIASFEKIFDGLVNTITKYFSNVEDQLTAIKVIQKLLNLEQQVVLEAYDEEVERIKSEESKRKAIILDYLETTANEFASMVEETSDSIQKISQQLQIITNDSKQGTELAGSAKHDALEGNNRLSEMRRVLDTLESNTVKTTDDMKGLDITSKQIKDIIEIVKSIADQTNLLALNASIEAARAGQHGRGFAVVADEIRKLSVQTASSVTKITNLINQTNKQIDKSTASMADVARYLEDVRHQMTNTEHAFHQINQSMDKTTLSNEKIEYQLETVSTLVHDIAQANEAIPQSLNRIKQLINDIQKR</sequence>
<proteinExistence type="inferred from homology"/>
<evidence type="ECO:0000313" key="6">
    <source>
        <dbReference type="Proteomes" id="UP000321491"/>
    </source>
</evidence>
<name>A0A511UZS0_9BACI</name>
<dbReference type="PANTHER" id="PTHR32089:SF112">
    <property type="entry name" value="LYSOZYME-LIKE PROTEIN-RELATED"/>
    <property type="match status" value="1"/>
</dbReference>
<dbReference type="InterPro" id="IPR039379">
    <property type="entry name" value="Protoglobin_sensor_dom"/>
</dbReference>
<dbReference type="SUPFAM" id="SSF58104">
    <property type="entry name" value="Methyl-accepting chemotaxis protein (MCP) signaling domain"/>
    <property type="match status" value="1"/>
</dbReference>
<dbReference type="GO" id="GO:0007165">
    <property type="term" value="P:signal transduction"/>
    <property type="evidence" value="ECO:0007669"/>
    <property type="project" value="UniProtKB-KW"/>
</dbReference>
<keyword evidence="6" id="KW-1185">Reference proteome</keyword>